<evidence type="ECO:0000313" key="2">
    <source>
        <dbReference type="Proteomes" id="UP000314294"/>
    </source>
</evidence>
<name>A0A4Z2E703_9TELE</name>
<dbReference type="Proteomes" id="UP000314294">
    <property type="component" value="Unassembled WGS sequence"/>
</dbReference>
<protein>
    <submittedName>
        <fullName evidence="1">Uncharacterized protein</fullName>
    </submittedName>
</protein>
<reference evidence="1 2" key="1">
    <citation type="submission" date="2019-03" db="EMBL/GenBank/DDBJ databases">
        <title>First draft genome of Liparis tanakae, snailfish: a comprehensive survey of snailfish specific genes.</title>
        <authorList>
            <person name="Kim W."/>
            <person name="Song I."/>
            <person name="Jeong J.-H."/>
            <person name="Kim D."/>
            <person name="Kim S."/>
            <person name="Ryu S."/>
            <person name="Song J.Y."/>
            <person name="Lee S.K."/>
        </authorList>
    </citation>
    <scope>NUCLEOTIDE SEQUENCE [LARGE SCALE GENOMIC DNA]</scope>
    <source>
        <tissue evidence="1">Muscle</tissue>
    </source>
</reference>
<gene>
    <name evidence="1" type="ORF">EYF80_065286</name>
</gene>
<dbReference type="EMBL" id="SRLO01014923">
    <property type="protein sequence ID" value="TNN24588.1"/>
    <property type="molecule type" value="Genomic_DNA"/>
</dbReference>
<comment type="caution">
    <text evidence="1">The sequence shown here is derived from an EMBL/GenBank/DDBJ whole genome shotgun (WGS) entry which is preliminary data.</text>
</comment>
<accession>A0A4Z2E703</accession>
<organism evidence="1 2">
    <name type="scientific">Liparis tanakae</name>
    <name type="common">Tanaka's snailfish</name>
    <dbReference type="NCBI Taxonomy" id="230148"/>
    <lineage>
        <taxon>Eukaryota</taxon>
        <taxon>Metazoa</taxon>
        <taxon>Chordata</taxon>
        <taxon>Craniata</taxon>
        <taxon>Vertebrata</taxon>
        <taxon>Euteleostomi</taxon>
        <taxon>Actinopterygii</taxon>
        <taxon>Neopterygii</taxon>
        <taxon>Teleostei</taxon>
        <taxon>Neoteleostei</taxon>
        <taxon>Acanthomorphata</taxon>
        <taxon>Eupercaria</taxon>
        <taxon>Perciformes</taxon>
        <taxon>Cottioidei</taxon>
        <taxon>Cottales</taxon>
        <taxon>Liparidae</taxon>
        <taxon>Liparis</taxon>
    </lineage>
</organism>
<dbReference type="AlphaFoldDB" id="A0A4Z2E703"/>
<sequence length="108" mass="11963">MCGLVLFRPTPPLPLSQTCSVLLSGLDPLRAEATWPAAAKCRKSPMMFGIPSSATHDFDYSLSVRKEGFLAIEAPWHQKEGARHRGPGINMPMHTHRHAHTHKQRTGV</sequence>
<keyword evidence="2" id="KW-1185">Reference proteome</keyword>
<proteinExistence type="predicted"/>
<evidence type="ECO:0000313" key="1">
    <source>
        <dbReference type="EMBL" id="TNN24588.1"/>
    </source>
</evidence>